<keyword evidence="8" id="KW-1185">Reference proteome</keyword>
<comment type="similarity">
    <text evidence="1 5">Belongs to the peptidase S8 family.</text>
</comment>
<dbReference type="SUPFAM" id="SSF52743">
    <property type="entry name" value="Subtilisin-like"/>
    <property type="match status" value="1"/>
</dbReference>
<protein>
    <submittedName>
        <fullName evidence="7">S8 family serine peptidase</fullName>
    </submittedName>
</protein>
<dbReference type="InterPro" id="IPR050131">
    <property type="entry name" value="Peptidase_S8_subtilisin-like"/>
</dbReference>
<evidence type="ECO:0000313" key="8">
    <source>
        <dbReference type="Proteomes" id="UP001291309"/>
    </source>
</evidence>
<evidence type="ECO:0000256" key="5">
    <source>
        <dbReference type="PROSITE-ProRule" id="PRU01240"/>
    </source>
</evidence>
<comment type="caution">
    <text evidence="7">The sequence shown here is derived from an EMBL/GenBank/DDBJ whole genome shotgun (WGS) entry which is preliminary data.</text>
</comment>
<dbReference type="InterPro" id="IPR023827">
    <property type="entry name" value="Peptidase_S8_Asp-AS"/>
</dbReference>
<reference evidence="7 8" key="1">
    <citation type="submission" date="2023-12" db="EMBL/GenBank/DDBJ databases">
        <title>the genome sequence of Hyalangium sp. s54d21.</title>
        <authorList>
            <person name="Zhang X."/>
        </authorList>
    </citation>
    <scope>NUCLEOTIDE SEQUENCE [LARGE SCALE GENOMIC DNA]</scope>
    <source>
        <strain evidence="8">s54d21</strain>
    </source>
</reference>
<proteinExistence type="inferred from homology"/>
<evidence type="ECO:0000256" key="4">
    <source>
        <dbReference type="ARBA" id="ARBA00022825"/>
    </source>
</evidence>
<keyword evidence="2 5" id="KW-0645">Protease</keyword>
<gene>
    <name evidence="7" type="ORF">SYV04_08410</name>
</gene>
<feature type="active site" description="Charge relay system" evidence="5">
    <location>
        <position position="61"/>
    </location>
</feature>
<dbReference type="Gene3D" id="3.40.50.200">
    <property type="entry name" value="Peptidase S8/S53 domain"/>
    <property type="match status" value="1"/>
</dbReference>
<evidence type="ECO:0000256" key="2">
    <source>
        <dbReference type="ARBA" id="ARBA00022670"/>
    </source>
</evidence>
<sequence length="402" mass="43714">MSDITKPAGAVVYGERPLLEQEPPTIWPQGEPALEEILPIAQRLAVNPHYQGRGVTAAFLDSGFFAHPDLMEPRCRIRRYYDLVNDKEGLDLIRKPDNSMWHGMMTSTVAAGNGFLSDGKYKSLAPEMDVVLVKVGHLSRVKHDDIARGIRWVIAHKDELGIRVLNISAGGDYEASYLVDPICQAAEDAVRAGITVVCAVGNAAHGRNHVIAPASTPAVITVGGLDDRGDPRLGRMGTYWSCFGPTIDGLQKPEVMAPAIWVVAPILPDTPTAQEAELLTLLDGTPDKELGRVLSERVGIIRELDSVKNDEPYLIRQLIGSKLRDQKVVSGAYKHVDGTSFAAPIVTSIVGQMLEANPRLTPTDVKRILIATGRRLPSVAVERQGWGVVQPAAAITEAERRR</sequence>
<dbReference type="InterPro" id="IPR036852">
    <property type="entry name" value="Peptidase_S8/S53_dom_sf"/>
</dbReference>
<keyword evidence="4 5" id="KW-0720">Serine protease</keyword>
<dbReference type="PANTHER" id="PTHR43806:SF11">
    <property type="entry name" value="CEREVISIN-RELATED"/>
    <property type="match status" value="1"/>
</dbReference>
<dbReference type="PROSITE" id="PS51892">
    <property type="entry name" value="SUBTILASE"/>
    <property type="match status" value="1"/>
</dbReference>
<feature type="active site" description="Charge relay system" evidence="5">
    <location>
        <position position="102"/>
    </location>
</feature>
<name>A0ABU5GZU5_9BACT</name>
<dbReference type="InterPro" id="IPR000209">
    <property type="entry name" value="Peptidase_S8/S53_dom"/>
</dbReference>
<feature type="active site" description="Charge relay system" evidence="5">
    <location>
        <position position="340"/>
    </location>
</feature>
<dbReference type="EMBL" id="JAXIVS010000002">
    <property type="protein sequence ID" value="MDY7226404.1"/>
    <property type="molecule type" value="Genomic_DNA"/>
</dbReference>
<dbReference type="Pfam" id="PF00082">
    <property type="entry name" value="Peptidase_S8"/>
    <property type="match status" value="1"/>
</dbReference>
<feature type="domain" description="Peptidase S8/S53" evidence="6">
    <location>
        <begin position="52"/>
        <end position="387"/>
    </location>
</feature>
<evidence type="ECO:0000256" key="1">
    <source>
        <dbReference type="ARBA" id="ARBA00011073"/>
    </source>
</evidence>
<dbReference type="PROSITE" id="PS00136">
    <property type="entry name" value="SUBTILASE_ASP"/>
    <property type="match status" value="1"/>
</dbReference>
<dbReference type="PANTHER" id="PTHR43806">
    <property type="entry name" value="PEPTIDASE S8"/>
    <property type="match status" value="1"/>
</dbReference>
<evidence type="ECO:0000256" key="3">
    <source>
        <dbReference type="ARBA" id="ARBA00022801"/>
    </source>
</evidence>
<accession>A0ABU5GZU5</accession>
<dbReference type="Proteomes" id="UP001291309">
    <property type="component" value="Unassembled WGS sequence"/>
</dbReference>
<evidence type="ECO:0000313" key="7">
    <source>
        <dbReference type="EMBL" id="MDY7226404.1"/>
    </source>
</evidence>
<keyword evidence="3 5" id="KW-0378">Hydrolase</keyword>
<organism evidence="7 8">
    <name type="scientific">Hyalangium rubrum</name>
    <dbReference type="NCBI Taxonomy" id="3103134"/>
    <lineage>
        <taxon>Bacteria</taxon>
        <taxon>Pseudomonadati</taxon>
        <taxon>Myxococcota</taxon>
        <taxon>Myxococcia</taxon>
        <taxon>Myxococcales</taxon>
        <taxon>Cystobacterineae</taxon>
        <taxon>Archangiaceae</taxon>
        <taxon>Hyalangium</taxon>
    </lineage>
</organism>
<evidence type="ECO:0000259" key="6">
    <source>
        <dbReference type="Pfam" id="PF00082"/>
    </source>
</evidence>
<dbReference type="RefSeq" id="WP_321545123.1">
    <property type="nucleotide sequence ID" value="NZ_JAXIVS010000002.1"/>
</dbReference>